<evidence type="ECO:0000313" key="2">
    <source>
        <dbReference type="EMBL" id="MBW4864580.1"/>
    </source>
</evidence>
<accession>A0AAW4NIT8</accession>
<evidence type="ECO:0000313" key="3">
    <source>
        <dbReference type="Proteomes" id="UP001196873"/>
    </source>
</evidence>
<dbReference type="RefSeq" id="WP_219424636.1">
    <property type="nucleotide sequence ID" value="NZ_JAHXQY010000001.1"/>
</dbReference>
<reference evidence="2" key="1">
    <citation type="submission" date="2021-07" db="EMBL/GenBank/DDBJ databases">
        <title>Genomic diversity and antimicrobial resistance of Prevotella spp. isolated from chronic lung disease airways.</title>
        <authorList>
            <person name="Webb K.A."/>
            <person name="Olagoke O.S."/>
            <person name="Baird T."/>
            <person name="Neill J."/>
            <person name="Pham A."/>
            <person name="Wells T.J."/>
            <person name="Ramsay K.A."/>
            <person name="Bell S.C."/>
            <person name="Sarovich D.S."/>
            <person name="Price E.P."/>
        </authorList>
    </citation>
    <scope>NUCLEOTIDE SEQUENCE</scope>
    <source>
        <strain evidence="2">SCHI0047.S.3</strain>
    </source>
</reference>
<dbReference type="Proteomes" id="UP001196873">
    <property type="component" value="Unassembled WGS sequence"/>
</dbReference>
<organism evidence="2 3">
    <name type="scientific">Segatella salivae</name>
    <dbReference type="NCBI Taxonomy" id="228604"/>
    <lineage>
        <taxon>Bacteria</taxon>
        <taxon>Pseudomonadati</taxon>
        <taxon>Bacteroidota</taxon>
        <taxon>Bacteroidia</taxon>
        <taxon>Bacteroidales</taxon>
        <taxon>Prevotellaceae</taxon>
        <taxon>Segatella</taxon>
    </lineage>
</organism>
<dbReference type="EMBL" id="JAHXRF010000001">
    <property type="protein sequence ID" value="MBW4864580.1"/>
    <property type="molecule type" value="Genomic_DNA"/>
</dbReference>
<dbReference type="AlphaFoldDB" id="A0AAW4NIT8"/>
<sequence length="66" mass="7005">MRETNPIGVLLLIAISKGRVGAKKVHERDEPHRGSAFDSPGLPNDSAGYPGLIRSMGYNAVGVALF</sequence>
<proteinExistence type="predicted"/>
<evidence type="ECO:0000256" key="1">
    <source>
        <dbReference type="SAM" id="MobiDB-lite"/>
    </source>
</evidence>
<feature type="compositionally biased region" description="Basic and acidic residues" evidence="1">
    <location>
        <begin position="24"/>
        <end position="35"/>
    </location>
</feature>
<protein>
    <submittedName>
        <fullName evidence="2">Uncharacterized protein</fullName>
    </submittedName>
</protein>
<feature type="region of interest" description="Disordered" evidence="1">
    <location>
        <begin position="23"/>
        <end position="42"/>
    </location>
</feature>
<gene>
    <name evidence="2" type="ORF">KZY68_00810</name>
</gene>
<comment type="caution">
    <text evidence="2">The sequence shown here is derived from an EMBL/GenBank/DDBJ whole genome shotgun (WGS) entry which is preliminary data.</text>
</comment>
<name>A0AAW4NIT8_9BACT</name>